<dbReference type="PANTHER" id="PTHR32227">
    <property type="entry name" value="GLUCAN ENDO-1,3-BETA-GLUCOSIDASE BG1-RELATED-RELATED"/>
    <property type="match status" value="1"/>
</dbReference>
<reference evidence="5" key="1">
    <citation type="submission" date="2022-12" db="EMBL/GenBank/DDBJ databases">
        <title>Chromosome-Level Genome Assembly of Japanese Cedar (Cryptomeriajaponica D. Don).</title>
        <authorList>
            <person name="Fujino T."/>
            <person name="Yamaguchi K."/>
            <person name="Yokoyama T."/>
            <person name="Hamanaka T."/>
            <person name="Harazono Y."/>
            <person name="Kamada H."/>
            <person name="Kobayashi W."/>
            <person name="Ujino-Ihara T."/>
            <person name="Uchiyama K."/>
            <person name="Matsumoto A."/>
            <person name="Izuno A."/>
            <person name="Tsumura Y."/>
            <person name="Toyoda A."/>
            <person name="Shigenobu S."/>
            <person name="Moriguchi Y."/>
            <person name="Ueno S."/>
            <person name="Kasahara M."/>
        </authorList>
    </citation>
    <scope>NUCLEOTIDE SEQUENCE</scope>
</reference>
<dbReference type="AlphaFoldDB" id="A0AAD3NT98"/>
<proteinExistence type="inferred from homology"/>
<evidence type="ECO:0000313" key="5">
    <source>
        <dbReference type="EMBL" id="GLJ59301.1"/>
    </source>
</evidence>
<organism evidence="5 6">
    <name type="scientific">Cryptomeria japonica</name>
    <name type="common">Japanese cedar</name>
    <name type="synonym">Cupressus japonica</name>
    <dbReference type="NCBI Taxonomy" id="3369"/>
    <lineage>
        <taxon>Eukaryota</taxon>
        <taxon>Viridiplantae</taxon>
        <taxon>Streptophyta</taxon>
        <taxon>Embryophyta</taxon>
        <taxon>Tracheophyta</taxon>
        <taxon>Spermatophyta</taxon>
        <taxon>Pinopsida</taxon>
        <taxon>Pinidae</taxon>
        <taxon>Conifers II</taxon>
        <taxon>Cupressales</taxon>
        <taxon>Cupressaceae</taxon>
        <taxon>Cryptomeria</taxon>
    </lineage>
</organism>
<evidence type="ECO:0000256" key="4">
    <source>
        <dbReference type="RuleBase" id="RU004335"/>
    </source>
</evidence>
<dbReference type="Proteomes" id="UP001234787">
    <property type="component" value="Unassembled WGS sequence"/>
</dbReference>
<keyword evidence="3" id="KW-0326">Glycosidase</keyword>
<dbReference type="GO" id="GO:0004553">
    <property type="term" value="F:hydrolase activity, hydrolyzing O-glycosyl compounds"/>
    <property type="evidence" value="ECO:0007669"/>
    <property type="project" value="InterPro"/>
</dbReference>
<dbReference type="InterPro" id="IPR017853">
    <property type="entry name" value="GH"/>
</dbReference>
<dbReference type="Gene3D" id="3.20.20.80">
    <property type="entry name" value="Glycosidases"/>
    <property type="match status" value="1"/>
</dbReference>
<keyword evidence="6" id="KW-1185">Reference proteome</keyword>
<keyword evidence="2" id="KW-0378">Hydrolase</keyword>
<evidence type="ECO:0000256" key="1">
    <source>
        <dbReference type="ARBA" id="ARBA00008773"/>
    </source>
</evidence>
<dbReference type="GO" id="GO:0005975">
    <property type="term" value="P:carbohydrate metabolic process"/>
    <property type="evidence" value="ECO:0007669"/>
    <property type="project" value="InterPro"/>
</dbReference>
<comment type="caution">
    <text evidence="5">The sequence shown here is derived from an EMBL/GenBank/DDBJ whole genome shotgun (WGS) entry which is preliminary data.</text>
</comment>
<dbReference type="EMBL" id="BSEH01000815">
    <property type="protein sequence ID" value="GLJ59301.1"/>
    <property type="molecule type" value="Genomic_DNA"/>
</dbReference>
<dbReference type="Pfam" id="PF00332">
    <property type="entry name" value="Glyco_hydro_17"/>
    <property type="match status" value="1"/>
</dbReference>
<evidence type="ECO:0000256" key="3">
    <source>
        <dbReference type="ARBA" id="ARBA00023295"/>
    </source>
</evidence>
<protein>
    <recommendedName>
        <fullName evidence="7">Glucan endo-1,3-beta-D-glucosidase</fullName>
    </recommendedName>
</protein>
<name>A0AAD3NT98_CRYJA</name>
<accession>A0AAD3NT98</accession>
<dbReference type="SUPFAM" id="SSF51445">
    <property type="entry name" value="(Trans)glycosidases"/>
    <property type="match status" value="1"/>
</dbReference>
<gene>
    <name evidence="5" type="ORF">SUGI_1502010</name>
</gene>
<evidence type="ECO:0000256" key="2">
    <source>
        <dbReference type="ARBA" id="ARBA00022801"/>
    </source>
</evidence>
<dbReference type="InterPro" id="IPR044965">
    <property type="entry name" value="Glyco_hydro_17_plant"/>
</dbReference>
<dbReference type="InterPro" id="IPR000490">
    <property type="entry name" value="Glyco_hydro_17"/>
</dbReference>
<comment type="similarity">
    <text evidence="1 4">Belongs to the glycosyl hydrolase 17 family.</text>
</comment>
<sequence>MARKYHPNVCPPEELGSIQQDCNKVAVRNALIRDNNLAEEEEVVIYLVLIYQAHFFNKIGVNNGMVGDNLLPQKEAVALMQNNNIGKLRIFDAQPDTLKAYTNSGIEIIVRVTNDELQNISSSQEVADKWVKDKIQAYYPATNIKYISVGDQALEKPEYGTYVLPALNNIQVACLTTPHCTQSLMK</sequence>
<evidence type="ECO:0008006" key="7">
    <source>
        <dbReference type="Google" id="ProtNLM"/>
    </source>
</evidence>
<evidence type="ECO:0000313" key="6">
    <source>
        <dbReference type="Proteomes" id="UP001234787"/>
    </source>
</evidence>